<dbReference type="GO" id="GO:0016020">
    <property type="term" value="C:membrane"/>
    <property type="evidence" value="ECO:0007669"/>
    <property type="project" value="TreeGrafter"/>
</dbReference>
<feature type="transmembrane region" description="Helical" evidence="2">
    <location>
        <begin position="382"/>
        <end position="401"/>
    </location>
</feature>
<dbReference type="PANTHER" id="PTHR13146:SF1">
    <property type="entry name" value="SUGAR PHOSPHATE TRANSPORTER DOMAIN-CONTAINING PROTEIN"/>
    <property type="match status" value="1"/>
</dbReference>
<dbReference type="SUPFAM" id="SSF103481">
    <property type="entry name" value="Multidrug resistance efflux transporter EmrE"/>
    <property type="match status" value="1"/>
</dbReference>
<dbReference type="InterPro" id="IPR037185">
    <property type="entry name" value="EmrE-like"/>
</dbReference>
<dbReference type="AlphaFoldDB" id="A0A383VWJ7"/>
<proteinExistence type="predicted"/>
<gene>
    <name evidence="3" type="ORF">BQ4739_LOCUS10125</name>
</gene>
<reference evidence="3 4" key="1">
    <citation type="submission" date="2016-10" db="EMBL/GenBank/DDBJ databases">
        <authorList>
            <person name="Cai Z."/>
        </authorList>
    </citation>
    <scope>NUCLEOTIDE SEQUENCE [LARGE SCALE GENOMIC DNA]</scope>
</reference>
<organism evidence="3 4">
    <name type="scientific">Tetradesmus obliquus</name>
    <name type="common">Green alga</name>
    <name type="synonym">Acutodesmus obliquus</name>
    <dbReference type="NCBI Taxonomy" id="3088"/>
    <lineage>
        <taxon>Eukaryota</taxon>
        <taxon>Viridiplantae</taxon>
        <taxon>Chlorophyta</taxon>
        <taxon>core chlorophytes</taxon>
        <taxon>Chlorophyceae</taxon>
        <taxon>CS clade</taxon>
        <taxon>Sphaeropleales</taxon>
        <taxon>Scenedesmaceae</taxon>
        <taxon>Tetradesmus</taxon>
    </lineage>
</organism>
<dbReference type="PANTHER" id="PTHR13146">
    <property type="match status" value="1"/>
</dbReference>
<sequence length="417" mass="43191">MSVRHRKQQQHTGQAQQVDDDQALQTPADNRNAGSWSLQPLGLVCTGTTLMVLGQYINMQAAIDPKAQLLVLMRYVFAFALSAANCVRESQAVHQHSKASSTSASTSLTAQDASQQQQQCAASRPAVPMKVKLILLIMGLLDLASYAIFNIGYAAAGSALAAVVLAATGQISSAVLSVALLHRQLSRKHFAAVTIVTLGLVLRSADDLDLSSIASMLSGAKAAAAAAAGSNSSAAGGVDGSTMFGVGCVALSALLFSVLGVMYEVLMSADQTHSVTQAQASAAVTGVSLVAALAHQLYYTLPNLGPAVLQPVAASSHSAASIAGSHMFYGVITAAHQLLQVQLLSSQGAMAVGLVNAVRASVVSFVSSWFFCSSVAHLCLSYWRAVGAMVVTAGAALWVVAGKPMTRRPMQKKLHTQ</sequence>
<evidence type="ECO:0000256" key="2">
    <source>
        <dbReference type="SAM" id="Phobius"/>
    </source>
</evidence>
<evidence type="ECO:0000313" key="3">
    <source>
        <dbReference type="EMBL" id="SZX69855.1"/>
    </source>
</evidence>
<name>A0A383VWJ7_TETOB</name>
<dbReference type="Proteomes" id="UP000256970">
    <property type="component" value="Unassembled WGS sequence"/>
</dbReference>
<protein>
    <recommendedName>
        <fullName evidence="5">EamA domain-containing protein</fullName>
    </recommendedName>
</protein>
<evidence type="ECO:0000256" key="1">
    <source>
        <dbReference type="SAM" id="MobiDB-lite"/>
    </source>
</evidence>
<evidence type="ECO:0000313" key="4">
    <source>
        <dbReference type="Proteomes" id="UP000256970"/>
    </source>
</evidence>
<keyword evidence="2" id="KW-0472">Membrane</keyword>
<keyword evidence="2" id="KW-0812">Transmembrane</keyword>
<dbReference type="EMBL" id="FNXT01000960">
    <property type="protein sequence ID" value="SZX69855.1"/>
    <property type="molecule type" value="Genomic_DNA"/>
</dbReference>
<evidence type="ECO:0008006" key="5">
    <source>
        <dbReference type="Google" id="ProtNLM"/>
    </source>
</evidence>
<feature type="transmembrane region" description="Helical" evidence="2">
    <location>
        <begin position="133"/>
        <end position="153"/>
    </location>
</feature>
<feature type="region of interest" description="Disordered" evidence="1">
    <location>
        <begin position="1"/>
        <end position="33"/>
    </location>
</feature>
<feature type="transmembrane region" description="Helical" evidence="2">
    <location>
        <begin position="159"/>
        <end position="182"/>
    </location>
</feature>
<keyword evidence="4" id="KW-1185">Reference proteome</keyword>
<feature type="transmembrane region" description="Helical" evidence="2">
    <location>
        <begin position="243"/>
        <end position="266"/>
    </location>
</feature>
<accession>A0A383VWJ7</accession>
<keyword evidence="2" id="KW-1133">Transmembrane helix</keyword>